<feature type="non-terminal residue" evidence="2">
    <location>
        <position position="1"/>
    </location>
</feature>
<evidence type="ECO:0000313" key="2">
    <source>
        <dbReference type="EMBL" id="JAC63120.1"/>
    </source>
</evidence>
<protein>
    <submittedName>
        <fullName evidence="2">Uncharacterized protein</fullName>
    </submittedName>
</protein>
<proteinExistence type="predicted"/>
<accession>A0A061QXH0</accession>
<feature type="region of interest" description="Disordered" evidence="1">
    <location>
        <begin position="1"/>
        <end position="62"/>
    </location>
</feature>
<sequence>GGGQHRRRAGGVDMDSIPEPSSHGYRPRRGKGIGCLGCRRGAPRPPPAFSAGMKDAKRRGEA</sequence>
<evidence type="ECO:0000256" key="1">
    <source>
        <dbReference type="SAM" id="MobiDB-lite"/>
    </source>
</evidence>
<name>A0A061QXH0_9CHLO</name>
<dbReference type="AlphaFoldDB" id="A0A061QXH0"/>
<reference evidence="2" key="1">
    <citation type="submission" date="2014-05" db="EMBL/GenBank/DDBJ databases">
        <title>The transcriptome of the halophilic microalga Tetraselmis sp. GSL018 isolated from the Great Salt Lake, Utah.</title>
        <authorList>
            <person name="Jinkerson R.E."/>
            <person name="D'Adamo S."/>
            <person name="Posewitz M.C."/>
        </authorList>
    </citation>
    <scope>NUCLEOTIDE SEQUENCE</scope>
    <source>
        <strain evidence="2">GSL018</strain>
    </source>
</reference>
<dbReference type="EMBL" id="GBEZ01023795">
    <property type="protein sequence ID" value="JAC63120.1"/>
    <property type="molecule type" value="Transcribed_RNA"/>
</dbReference>
<organism evidence="2">
    <name type="scientific">Tetraselmis sp. GSL018</name>
    <dbReference type="NCBI Taxonomy" id="582737"/>
    <lineage>
        <taxon>Eukaryota</taxon>
        <taxon>Viridiplantae</taxon>
        <taxon>Chlorophyta</taxon>
        <taxon>core chlorophytes</taxon>
        <taxon>Chlorodendrophyceae</taxon>
        <taxon>Chlorodendrales</taxon>
        <taxon>Chlorodendraceae</taxon>
        <taxon>Tetraselmis</taxon>
    </lineage>
</organism>
<gene>
    <name evidence="2" type="ORF">TSPGSL018_21423</name>
</gene>